<evidence type="ECO:0000256" key="2">
    <source>
        <dbReference type="ARBA" id="ARBA00009261"/>
    </source>
</evidence>
<keyword evidence="7 9" id="KW-1133">Transmembrane helix</keyword>
<dbReference type="InterPro" id="IPR001463">
    <property type="entry name" value="Na/Ala_symport"/>
</dbReference>
<evidence type="ECO:0000256" key="6">
    <source>
        <dbReference type="ARBA" id="ARBA00022847"/>
    </source>
</evidence>
<keyword evidence="6 9" id="KW-0769">Symport</keyword>
<feature type="transmembrane region" description="Helical" evidence="9">
    <location>
        <begin position="328"/>
        <end position="349"/>
    </location>
</feature>
<dbReference type="GO" id="GO:0005886">
    <property type="term" value="C:plasma membrane"/>
    <property type="evidence" value="ECO:0007669"/>
    <property type="project" value="UniProtKB-SubCell"/>
</dbReference>
<protein>
    <submittedName>
        <fullName evidence="10">Amino acid carrier protein</fullName>
    </submittedName>
</protein>
<dbReference type="AlphaFoldDB" id="I3YKM6"/>
<evidence type="ECO:0000256" key="1">
    <source>
        <dbReference type="ARBA" id="ARBA00004651"/>
    </source>
</evidence>
<dbReference type="PANTHER" id="PTHR30330">
    <property type="entry name" value="AGSS FAMILY TRANSPORTER, SODIUM-ALANINE"/>
    <property type="match status" value="1"/>
</dbReference>
<accession>I3YKM6</accession>
<organism evidence="10 11">
    <name type="scientific">Alistipes finegoldii (strain DSM 17242 / JCM 16770 / CCUG 46020 / CIP 107999 / KCTC 15236 / AHN 2437)</name>
    <dbReference type="NCBI Taxonomy" id="679935"/>
    <lineage>
        <taxon>Bacteria</taxon>
        <taxon>Pseudomonadati</taxon>
        <taxon>Bacteroidota</taxon>
        <taxon>Bacteroidia</taxon>
        <taxon>Bacteroidales</taxon>
        <taxon>Rikenellaceae</taxon>
        <taxon>Alistipes</taxon>
    </lineage>
</organism>
<evidence type="ECO:0000256" key="7">
    <source>
        <dbReference type="ARBA" id="ARBA00022989"/>
    </source>
</evidence>
<evidence type="ECO:0000313" key="11">
    <source>
        <dbReference type="Proteomes" id="UP000006052"/>
    </source>
</evidence>
<name>I3YKM6_ALIFI</name>
<dbReference type="STRING" id="679935.Alfi_1195"/>
<reference evidence="11" key="1">
    <citation type="journal article" date="2013" name="Stand. Genomic Sci.">
        <title>Complete genome sequence of the bile-resistant pigment-producing anaerobe Alistipes finegoldii type strain (AHN2437(T)).</title>
        <authorList>
            <person name="Mavromatis K."/>
            <person name="Stackebrandt E."/>
            <person name="Munk C."/>
            <person name="Lapidus A."/>
            <person name="Nolan M."/>
            <person name="Lucas S."/>
            <person name="Hammon N."/>
            <person name="Deshpande S."/>
            <person name="Cheng J.F."/>
            <person name="Tapia R."/>
            <person name="Goodwin L.A."/>
            <person name="Pitluck S."/>
            <person name="Liolios K."/>
            <person name="Pagani I."/>
            <person name="Ivanova N."/>
            <person name="Mikhailova N."/>
            <person name="Huntemann M."/>
            <person name="Pati A."/>
            <person name="Chen A."/>
            <person name="Palaniappan K."/>
            <person name="Land M."/>
            <person name="Hauser L."/>
            <person name="Rohde M."/>
            <person name="Gronow S."/>
            <person name="Goker M."/>
            <person name="Detter J.C."/>
            <person name="Bristow J."/>
            <person name="Eisen J.A."/>
            <person name="Markowitz V."/>
            <person name="Hugenholtz P."/>
            <person name="Kyrpides N.C."/>
            <person name="Klenk H.P."/>
            <person name="Woyke T."/>
        </authorList>
    </citation>
    <scope>NUCLEOTIDE SEQUENCE</scope>
    <source>
        <strain evidence="11">DSM 17242 / JCM 16770 / AHN 2437 / CCUG 46020 / CIP 107999</strain>
    </source>
</reference>
<keyword evidence="4 9" id="KW-1003">Cell membrane</keyword>
<evidence type="ECO:0000256" key="8">
    <source>
        <dbReference type="ARBA" id="ARBA00023136"/>
    </source>
</evidence>
<evidence type="ECO:0000256" key="3">
    <source>
        <dbReference type="ARBA" id="ARBA00022448"/>
    </source>
</evidence>
<dbReference type="PRINTS" id="PR00175">
    <property type="entry name" value="NAALASMPORT"/>
</dbReference>
<keyword evidence="8 9" id="KW-0472">Membrane</keyword>
<dbReference type="eggNOG" id="COG1115">
    <property type="taxonomic scope" value="Bacteria"/>
</dbReference>
<feature type="transmembrane region" description="Helical" evidence="9">
    <location>
        <begin position="171"/>
        <end position="191"/>
    </location>
</feature>
<keyword evidence="5 9" id="KW-0812">Transmembrane</keyword>
<dbReference type="EMBL" id="CP003274">
    <property type="protein sequence ID" value="AFL77544.1"/>
    <property type="molecule type" value="Genomic_DNA"/>
</dbReference>
<evidence type="ECO:0000256" key="5">
    <source>
        <dbReference type="ARBA" id="ARBA00022692"/>
    </source>
</evidence>
<proteinExistence type="inferred from homology"/>
<dbReference type="NCBIfam" id="TIGR00835">
    <property type="entry name" value="agcS"/>
    <property type="match status" value="1"/>
</dbReference>
<evidence type="ECO:0000256" key="9">
    <source>
        <dbReference type="RuleBase" id="RU363064"/>
    </source>
</evidence>
<evidence type="ECO:0000256" key="4">
    <source>
        <dbReference type="ARBA" id="ARBA00022475"/>
    </source>
</evidence>
<sequence length="493" mass="53234">MICFEKTGIPVFSRFSINFATFVRNISAMQTLFFWIDSVNNVLWSYLLVALLLGCAVWFTVRTRGVQFRMLREMLRVLGESAGGGRRGERHVSSFQAFAVSLASRVGTGNLAGVATAIAVGGPGAVFWMWIIALLGASSAFVESTLAQLYKRRGRDSYIGGPAYYMERGLGRRWMGVVFAVLISVTFGFAFNSVQSNTICAAWEGAFGFDHHWVGIALTLLTLGVIFGGIHRIARVSGVVVPVMALGYIALALGVVLFNFRRLPEVVELIVANAFGWEQAMGGGVGAALMQGIKRGLFSNEAGMGSAPNVAATAHVSHPVKQGLIQTLGVFTDTLVICTCTAFIILFGGVPDASLSGIRLTQAALVSEIGPVGSVFVAVAIFLFAFSSIIGNYYYGEANIRFITRRPGALTLYRLLVGAMVLFGALATLDLAWSLADITMALMTLFNLAAILLLGRQAFLLLADYVAQKRQGIKNPVYTRDRIPELKDKAECW</sequence>
<feature type="transmembrane region" description="Helical" evidence="9">
    <location>
        <begin position="442"/>
        <end position="463"/>
    </location>
</feature>
<dbReference type="HOGENOM" id="CLU_024867_0_1_10"/>
<dbReference type="PANTHER" id="PTHR30330:SF1">
    <property type="entry name" value="AMINO-ACID CARRIER PROTEIN ALST"/>
    <property type="match status" value="1"/>
</dbReference>
<feature type="transmembrane region" description="Helical" evidence="9">
    <location>
        <begin position="237"/>
        <end position="258"/>
    </location>
</feature>
<dbReference type="PATRIC" id="fig|679935.3.peg.1129"/>
<dbReference type="Gene3D" id="1.20.1740.10">
    <property type="entry name" value="Amino acid/polyamine transporter I"/>
    <property type="match status" value="1"/>
</dbReference>
<dbReference type="KEGG" id="afd:Alfi_1195"/>
<dbReference type="Proteomes" id="UP000006052">
    <property type="component" value="Chromosome"/>
</dbReference>
<gene>
    <name evidence="10" type="ordered locus">Alfi_1195</name>
</gene>
<dbReference type="Pfam" id="PF01235">
    <property type="entry name" value="Na_Ala_symp"/>
    <property type="match status" value="1"/>
</dbReference>
<keyword evidence="3 9" id="KW-0813">Transport</keyword>
<comment type="subcellular location">
    <subcellularLocation>
        <location evidence="1 9">Cell membrane</location>
        <topology evidence="1 9">Multi-pass membrane protein</topology>
    </subcellularLocation>
</comment>
<feature type="transmembrane region" description="Helical" evidence="9">
    <location>
        <begin position="369"/>
        <end position="395"/>
    </location>
</feature>
<feature type="transmembrane region" description="Helical" evidence="9">
    <location>
        <begin position="97"/>
        <end position="121"/>
    </location>
</feature>
<comment type="similarity">
    <text evidence="2 9">Belongs to the alanine or glycine:cation symporter (AGCS) (TC 2.A.25) family.</text>
</comment>
<dbReference type="GO" id="GO:0005283">
    <property type="term" value="F:amino acid:sodium symporter activity"/>
    <property type="evidence" value="ECO:0007669"/>
    <property type="project" value="InterPro"/>
</dbReference>
<feature type="transmembrane region" description="Helical" evidence="9">
    <location>
        <begin position="211"/>
        <end position="230"/>
    </location>
</feature>
<evidence type="ECO:0000313" key="10">
    <source>
        <dbReference type="EMBL" id="AFL77544.1"/>
    </source>
</evidence>
<feature type="transmembrane region" description="Helical" evidence="9">
    <location>
        <begin position="42"/>
        <end position="61"/>
    </location>
</feature>
<dbReference type="FunFam" id="1.20.1740.10:FF:000004">
    <property type="entry name" value="Sodium:alanine symporter family protein"/>
    <property type="match status" value="1"/>
</dbReference>
<dbReference type="PROSITE" id="PS00873">
    <property type="entry name" value="NA_ALANINE_SYMP"/>
    <property type="match status" value="1"/>
</dbReference>
<feature type="transmembrane region" description="Helical" evidence="9">
    <location>
        <begin position="415"/>
        <end position="436"/>
    </location>
</feature>